<dbReference type="InterPro" id="IPR011527">
    <property type="entry name" value="ABC1_TM_dom"/>
</dbReference>
<dbReference type="InterPro" id="IPR003439">
    <property type="entry name" value="ABC_transporter-like_ATP-bd"/>
</dbReference>
<dbReference type="PROSITE" id="PS50893">
    <property type="entry name" value="ABC_TRANSPORTER_2"/>
    <property type="match status" value="1"/>
</dbReference>
<dbReference type="SUPFAM" id="SSF90123">
    <property type="entry name" value="ABC transporter transmembrane region"/>
    <property type="match status" value="1"/>
</dbReference>
<evidence type="ECO:0000256" key="1">
    <source>
        <dbReference type="ARBA" id="ARBA00004651"/>
    </source>
</evidence>
<dbReference type="GO" id="GO:0045454">
    <property type="term" value="P:cell redox homeostasis"/>
    <property type="evidence" value="ECO:0007669"/>
    <property type="project" value="InterPro"/>
</dbReference>
<gene>
    <name evidence="11" type="ORF">CUZ56_01682</name>
</gene>
<evidence type="ECO:0000259" key="9">
    <source>
        <dbReference type="PROSITE" id="PS50893"/>
    </source>
</evidence>
<dbReference type="Gene3D" id="3.40.50.300">
    <property type="entry name" value="P-loop containing nucleotide triphosphate hydrolases"/>
    <property type="match status" value="1"/>
</dbReference>
<keyword evidence="5 11" id="KW-0067">ATP-binding</keyword>
<dbReference type="SUPFAM" id="SSF52540">
    <property type="entry name" value="P-loop containing nucleoside triphosphate hydrolases"/>
    <property type="match status" value="1"/>
</dbReference>
<dbReference type="GO" id="GO:0034775">
    <property type="term" value="P:glutathione transmembrane transport"/>
    <property type="evidence" value="ECO:0007669"/>
    <property type="project" value="InterPro"/>
</dbReference>
<organism evidence="11 12">
    <name type="scientific">Saezia sanguinis</name>
    <dbReference type="NCBI Taxonomy" id="1965230"/>
    <lineage>
        <taxon>Bacteria</taxon>
        <taxon>Pseudomonadati</taxon>
        <taxon>Pseudomonadota</taxon>
        <taxon>Betaproteobacteria</taxon>
        <taxon>Burkholderiales</taxon>
        <taxon>Saeziaceae</taxon>
        <taxon>Saezia</taxon>
    </lineage>
</organism>
<feature type="transmembrane region" description="Helical" evidence="8">
    <location>
        <begin position="289"/>
        <end position="310"/>
    </location>
</feature>
<evidence type="ECO:0000313" key="12">
    <source>
        <dbReference type="Proteomes" id="UP000286947"/>
    </source>
</evidence>
<evidence type="ECO:0000256" key="8">
    <source>
        <dbReference type="SAM" id="Phobius"/>
    </source>
</evidence>
<evidence type="ECO:0000256" key="5">
    <source>
        <dbReference type="ARBA" id="ARBA00022840"/>
    </source>
</evidence>
<dbReference type="SMART" id="SM00382">
    <property type="entry name" value="AAA"/>
    <property type="match status" value="1"/>
</dbReference>
<dbReference type="InterPro" id="IPR003593">
    <property type="entry name" value="AAA+_ATPase"/>
</dbReference>
<keyword evidence="12" id="KW-1185">Reference proteome</keyword>
<sequence length="574" mass="62633">MSRYQKASTWKALCQILQVFFEAQRAKLWLGILMASITVVFGLALLGVSGWFITATSIAGLDFMTAKLFNVLIPSSSIRFLALTRTVSRYGERLVTHDATLAVLADLRERLFRGWAEPQAARSLMKRPAQLLFRLTVDIDALDSLYLRILVPVAAALVATVLTGLAYGFWVHPWLGVALVIWLAVVGLGVPLLMSLRAQRAARLKAYASEALRARSVDLVAGQVELLMAGQAGRQFDLIMKADAHLSRADDDMNRLEMWVTVAHGLATAVMLSGVLLVCVVLVESALLGAAVAAFALLVLLAIFEPFTALRRGAVELGRTLLAVKRLAPRLEKNGSVSQNTTTMACPLGGDVVLALKHVNFCYPDTTRQVLKDINLEMLKGQRIALVGGSGSGKSTLLALIAQELQPDSGEIRCERFSVLTQRTELFKDTLRGNLLLADPQASDEMLWQALEDAGLAHTIKQLPDGLDSWLGEGGLGLSGGQARRLALARLLLRKAPLWLLDEPTEGLDQQTAADVLRRITEKGGQQAMLIATHLKREAETADFIFVIDKNQIKNSYQRGQLEYTAALGQLRPN</sequence>
<keyword evidence="3 8" id="KW-0812">Transmembrane</keyword>
<keyword evidence="2" id="KW-1003">Cell membrane</keyword>
<feature type="transmembrane region" description="Helical" evidence="8">
    <location>
        <begin position="145"/>
        <end position="168"/>
    </location>
</feature>
<evidence type="ECO:0000256" key="2">
    <source>
        <dbReference type="ARBA" id="ARBA00022475"/>
    </source>
</evidence>
<comment type="subcellular location">
    <subcellularLocation>
        <location evidence="1">Cell membrane</location>
        <topology evidence="1">Multi-pass membrane protein</topology>
    </subcellularLocation>
</comment>
<feature type="transmembrane region" description="Helical" evidence="8">
    <location>
        <begin position="65"/>
        <end position="83"/>
    </location>
</feature>
<dbReference type="PANTHER" id="PTHR24221:SF653">
    <property type="entry name" value="TRANSPORT ATP-BINDING PROTEIN CYDC"/>
    <property type="match status" value="1"/>
</dbReference>
<evidence type="ECO:0000256" key="3">
    <source>
        <dbReference type="ARBA" id="ARBA00022692"/>
    </source>
</evidence>
<keyword evidence="4" id="KW-0547">Nucleotide-binding</keyword>
<reference evidence="11 12" key="1">
    <citation type="submission" date="2018-01" db="EMBL/GenBank/DDBJ databases">
        <title>Saezia sanguinis gen. nov., sp. nov., in the order Burkholderiales isolated from human blood.</title>
        <authorList>
            <person name="Medina-Pascual M.J."/>
            <person name="Valdezate S."/>
            <person name="Monzon S."/>
            <person name="Cuesta I."/>
            <person name="Carrasco G."/>
            <person name="Villalon P."/>
            <person name="Saez-Nieto J.A."/>
        </authorList>
    </citation>
    <scope>NUCLEOTIDE SEQUENCE [LARGE SCALE GENOMIC DNA]</scope>
    <source>
        <strain evidence="11 12">CNM695-12</strain>
    </source>
</reference>
<dbReference type="InterPro" id="IPR039421">
    <property type="entry name" value="Type_1_exporter"/>
</dbReference>
<dbReference type="Proteomes" id="UP000286947">
    <property type="component" value="Unassembled WGS sequence"/>
</dbReference>
<dbReference type="PANTHER" id="PTHR24221">
    <property type="entry name" value="ATP-BINDING CASSETTE SUB-FAMILY B"/>
    <property type="match status" value="1"/>
</dbReference>
<dbReference type="OrthoDB" id="9802264at2"/>
<dbReference type="GO" id="GO:0034040">
    <property type="term" value="F:ATPase-coupled lipid transmembrane transporter activity"/>
    <property type="evidence" value="ECO:0007669"/>
    <property type="project" value="TreeGrafter"/>
</dbReference>
<dbReference type="InterPro" id="IPR014223">
    <property type="entry name" value="ABC_CydC/D"/>
</dbReference>
<evidence type="ECO:0000256" key="6">
    <source>
        <dbReference type="ARBA" id="ARBA00022989"/>
    </source>
</evidence>
<keyword evidence="7 8" id="KW-0472">Membrane</keyword>
<dbReference type="EMBL" id="PQSP01000003">
    <property type="protein sequence ID" value="RUS66887.1"/>
    <property type="molecule type" value="Genomic_DNA"/>
</dbReference>
<dbReference type="InterPro" id="IPR017871">
    <property type="entry name" value="ABC_transporter-like_CS"/>
</dbReference>
<feature type="domain" description="ABC transporter" evidence="9">
    <location>
        <begin position="354"/>
        <end position="571"/>
    </location>
</feature>
<dbReference type="GO" id="GO:0005524">
    <property type="term" value="F:ATP binding"/>
    <property type="evidence" value="ECO:0007669"/>
    <property type="project" value="UniProtKB-KW"/>
</dbReference>
<dbReference type="AlphaFoldDB" id="A0A433SDS7"/>
<dbReference type="Pfam" id="PF00005">
    <property type="entry name" value="ABC_tran"/>
    <property type="match status" value="1"/>
</dbReference>
<feature type="transmembrane region" description="Helical" evidence="8">
    <location>
        <begin position="174"/>
        <end position="196"/>
    </location>
</feature>
<evidence type="ECO:0000256" key="7">
    <source>
        <dbReference type="ARBA" id="ARBA00023136"/>
    </source>
</evidence>
<keyword evidence="6 8" id="KW-1133">Transmembrane helix</keyword>
<feature type="domain" description="ABC transmembrane type-1" evidence="10">
    <location>
        <begin position="29"/>
        <end position="319"/>
    </location>
</feature>
<dbReference type="PROSITE" id="PS50929">
    <property type="entry name" value="ABC_TM1F"/>
    <property type="match status" value="1"/>
</dbReference>
<dbReference type="RefSeq" id="WP_126979883.1">
    <property type="nucleotide sequence ID" value="NZ_PQSP01000003.1"/>
</dbReference>
<protein>
    <submittedName>
        <fullName evidence="11">Putative ABC transporter ATP-binding protein</fullName>
    </submittedName>
</protein>
<dbReference type="InterPro" id="IPR027417">
    <property type="entry name" value="P-loop_NTPase"/>
</dbReference>
<dbReference type="InterPro" id="IPR036640">
    <property type="entry name" value="ABC1_TM_sf"/>
</dbReference>
<name>A0A433SDS7_9BURK</name>
<evidence type="ECO:0000313" key="11">
    <source>
        <dbReference type="EMBL" id="RUS66887.1"/>
    </source>
</evidence>
<dbReference type="PROSITE" id="PS00211">
    <property type="entry name" value="ABC_TRANSPORTER_1"/>
    <property type="match status" value="1"/>
</dbReference>
<feature type="transmembrane region" description="Helical" evidence="8">
    <location>
        <begin position="28"/>
        <end position="53"/>
    </location>
</feature>
<dbReference type="GO" id="GO:0016887">
    <property type="term" value="F:ATP hydrolysis activity"/>
    <property type="evidence" value="ECO:0007669"/>
    <property type="project" value="InterPro"/>
</dbReference>
<evidence type="ECO:0000259" key="10">
    <source>
        <dbReference type="PROSITE" id="PS50929"/>
    </source>
</evidence>
<proteinExistence type="predicted"/>
<feature type="transmembrane region" description="Helical" evidence="8">
    <location>
        <begin position="258"/>
        <end position="283"/>
    </location>
</feature>
<comment type="caution">
    <text evidence="11">The sequence shown here is derived from an EMBL/GenBank/DDBJ whole genome shotgun (WGS) entry which is preliminary data.</text>
</comment>
<evidence type="ECO:0000256" key="4">
    <source>
        <dbReference type="ARBA" id="ARBA00022741"/>
    </source>
</evidence>
<accession>A0A433SDS7</accession>
<dbReference type="NCBIfam" id="TIGR02868">
    <property type="entry name" value="CydC"/>
    <property type="match status" value="1"/>
</dbReference>
<dbReference type="GO" id="GO:0140359">
    <property type="term" value="F:ABC-type transporter activity"/>
    <property type="evidence" value="ECO:0007669"/>
    <property type="project" value="InterPro"/>
</dbReference>
<dbReference type="Gene3D" id="1.20.1560.10">
    <property type="entry name" value="ABC transporter type 1, transmembrane domain"/>
    <property type="match status" value="1"/>
</dbReference>
<dbReference type="GO" id="GO:0005886">
    <property type="term" value="C:plasma membrane"/>
    <property type="evidence" value="ECO:0007669"/>
    <property type="project" value="UniProtKB-SubCell"/>
</dbReference>